<dbReference type="InParanoid" id="A0A162NFR5"/>
<gene>
    <name evidence="1" type="ORF">PHYBLDRAFT_73946</name>
</gene>
<sequence>MTTCILHPKFCERNSHLSHPLYEREKSRENIAADIWRDFRNQYLRTFAVGTQILLDLQSFDPLQDTPIEILHVILLGIAEYLVNDLVNSVLVKKDELRQLMGYLKDYKQSKGMSRKFTRLLSGCASYLARDYKCLIQILPVILVIKFTGNPVLKNITPCFIQLGQLCSLVFVRAIESGLETYIHEVDTAVKGLIKQLLVYDKNCELNRHNPYTSKLKAHLLTHLPDNIRRFGTPLHFETEKGEQFNKHIREHLFHTNKLNTSKDIGLKFAKQTMMRHILDGGSWPVENGLRLSRGKGIKTYIDYTASVHKFWNVLFGGSREFADNNDDGSIVNSELCDDTFALFMPMHGGSQTVHPIIEKVSSSQVIHLHIDLPTDIAQKNNYLLAREYSGMSTLLEELKMIRILDMYTKVGDAYVINLSKFGSYWHFYPYFSTST</sequence>
<accession>A0A162NFR5</accession>
<organism evidence="1 2">
    <name type="scientific">Phycomyces blakesleeanus (strain ATCC 8743b / DSM 1359 / FGSC 10004 / NBRC 33097 / NRRL 1555)</name>
    <dbReference type="NCBI Taxonomy" id="763407"/>
    <lineage>
        <taxon>Eukaryota</taxon>
        <taxon>Fungi</taxon>
        <taxon>Fungi incertae sedis</taxon>
        <taxon>Mucoromycota</taxon>
        <taxon>Mucoromycotina</taxon>
        <taxon>Mucoromycetes</taxon>
        <taxon>Mucorales</taxon>
        <taxon>Phycomycetaceae</taxon>
        <taxon>Phycomyces</taxon>
    </lineage>
</organism>
<dbReference type="EMBL" id="KV440992">
    <property type="protein sequence ID" value="OAD69154.1"/>
    <property type="molecule type" value="Genomic_DNA"/>
</dbReference>
<dbReference type="Proteomes" id="UP000077315">
    <property type="component" value="Unassembled WGS sequence"/>
</dbReference>
<keyword evidence="2" id="KW-1185">Reference proteome</keyword>
<dbReference type="PANTHER" id="PTHR31912:SF34">
    <property type="entry name" value="NOTOCHORD-RELATED PROTEIN"/>
    <property type="match status" value="1"/>
</dbReference>
<dbReference type="VEuPathDB" id="FungiDB:PHYBLDRAFT_73946"/>
<dbReference type="PANTHER" id="PTHR31912">
    <property type="entry name" value="IP13529P"/>
    <property type="match status" value="1"/>
</dbReference>
<dbReference type="OrthoDB" id="2286841at2759"/>
<evidence type="ECO:0000313" key="2">
    <source>
        <dbReference type="Proteomes" id="UP000077315"/>
    </source>
</evidence>
<protein>
    <submittedName>
        <fullName evidence="1">Uncharacterized protein</fullName>
    </submittedName>
</protein>
<dbReference type="GeneID" id="29003860"/>
<name>A0A162NFR5_PHYB8</name>
<evidence type="ECO:0000313" key="1">
    <source>
        <dbReference type="EMBL" id="OAD69154.1"/>
    </source>
</evidence>
<dbReference type="RefSeq" id="XP_018287194.1">
    <property type="nucleotide sequence ID" value="XM_018442954.1"/>
</dbReference>
<dbReference type="AlphaFoldDB" id="A0A162NFR5"/>
<reference evidence="2" key="1">
    <citation type="submission" date="2015-06" db="EMBL/GenBank/DDBJ databases">
        <title>Expansion of signal transduction pathways in fungi by whole-genome duplication.</title>
        <authorList>
            <consortium name="DOE Joint Genome Institute"/>
            <person name="Corrochano L.M."/>
            <person name="Kuo A."/>
            <person name="Marcet-Houben M."/>
            <person name="Polaino S."/>
            <person name="Salamov A."/>
            <person name="Villalobos J.M."/>
            <person name="Alvarez M.I."/>
            <person name="Avalos J."/>
            <person name="Benito E.P."/>
            <person name="Benoit I."/>
            <person name="Burger G."/>
            <person name="Camino L.P."/>
            <person name="Canovas D."/>
            <person name="Cerda-Olmedo E."/>
            <person name="Cheng J.-F."/>
            <person name="Dominguez A."/>
            <person name="Elias M."/>
            <person name="Eslava A.P."/>
            <person name="Glaser F."/>
            <person name="Grimwood J."/>
            <person name="Gutierrez G."/>
            <person name="Heitman J."/>
            <person name="Henrissat B."/>
            <person name="Iturriaga E.A."/>
            <person name="Lang B.F."/>
            <person name="Lavin J.L."/>
            <person name="Lee S."/>
            <person name="Li W."/>
            <person name="Lindquist E."/>
            <person name="Lopez-Garcia S."/>
            <person name="Luque E.M."/>
            <person name="Marcos A.T."/>
            <person name="Martin J."/>
            <person name="McCluskey K."/>
            <person name="Medina H.R."/>
            <person name="Miralles-Duran A."/>
            <person name="Miyazaki A."/>
            <person name="Munoz-Torres E."/>
            <person name="Oguiza J.A."/>
            <person name="Ohm R."/>
            <person name="Olmedo M."/>
            <person name="Orejas M."/>
            <person name="Ortiz-Castellanos L."/>
            <person name="Pisabarro A.G."/>
            <person name="Rodriguez-Romero J."/>
            <person name="Ruiz-Herrera J."/>
            <person name="Ruiz-Vazquez R."/>
            <person name="Sanz C."/>
            <person name="Schackwitz W."/>
            <person name="Schmutz J."/>
            <person name="Shahriari M."/>
            <person name="Shelest E."/>
            <person name="Silva-Franco F."/>
            <person name="Soanes D."/>
            <person name="Syed K."/>
            <person name="Tagua V.G."/>
            <person name="Talbot N.J."/>
            <person name="Thon M."/>
            <person name="De vries R.P."/>
            <person name="Wiebenga A."/>
            <person name="Yadav J.S."/>
            <person name="Braun E.L."/>
            <person name="Baker S."/>
            <person name="Garre V."/>
            <person name="Horwitz B."/>
            <person name="Torres-Martinez S."/>
            <person name="Idnurm A."/>
            <person name="Herrera-Estrella A."/>
            <person name="Gabaldon T."/>
            <person name="Grigoriev I.V."/>
        </authorList>
    </citation>
    <scope>NUCLEOTIDE SEQUENCE [LARGE SCALE GENOMIC DNA]</scope>
    <source>
        <strain evidence="2">NRRL 1555(-)</strain>
    </source>
</reference>
<proteinExistence type="predicted"/>
<dbReference type="STRING" id="763407.A0A162NFR5"/>